<evidence type="ECO:0000256" key="1">
    <source>
        <dbReference type="SAM" id="Phobius"/>
    </source>
</evidence>
<protein>
    <submittedName>
        <fullName evidence="2">Uncharacterized protein</fullName>
    </submittedName>
</protein>
<feature type="transmembrane region" description="Helical" evidence="1">
    <location>
        <begin position="20"/>
        <end position="44"/>
    </location>
</feature>
<dbReference type="EMBL" id="MN740729">
    <property type="protein sequence ID" value="QHS81121.1"/>
    <property type="molecule type" value="Genomic_DNA"/>
</dbReference>
<keyword evidence="1" id="KW-0472">Membrane</keyword>
<sequence length="88" mass="9244">MARNTVSMKSLIKTGFGLSIGFSLAHIIFILVGMAFFIPGYLMFKKSSDKKESGSRVGGMVLMVIGVAIMGGLGFGALLDSAGDMFSD</sequence>
<keyword evidence="1" id="KW-1133">Transmembrane helix</keyword>
<reference evidence="2" key="1">
    <citation type="journal article" date="2020" name="Nature">
        <title>Giant virus diversity and host interactions through global metagenomics.</title>
        <authorList>
            <person name="Schulz F."/>
            <person name="Roux S."/>
            <person name="Paez-Espino D."/>
            <person name="Jungbluth S."/>
            <person name="Walsh D.A."/>
            <person name="Denef V.J."/>
            <person name="McMahon K.D."/>
            <person name="Konstantinidis K.T."/>
            <person name="Eloe-Fadrosh E.A."/>
            <person name="Kyrpides N.C."/>
            <person name="Woyke T."/>
        </authorList>
    </citation>
    <scope>NUCLEOTIDE SEQUENCE</scope>
    <source>
        <strain evidence="2">GVMAG-S-1101161-73</strain>
    </source>
</reference>
<organism evidence="2">
    <name type="scientific">viral metagenome</name>
    <dbReference type="NCBI Taxonomy" id="1070528"/>
    <lineage>
        <taxon>unclassified sequences</taxon>
        <taxon>metagenomes</taxon>
        <taxon>organismal metagenomes</taxon>
    </lineage>
</organism>
<keyword evidence="1" id="KW-0812">Transmembrane</keyword>
<accession>A0A6C0AP35</accession>
<feature type="transmembrane region" description="Helical" evidence="1">
    <location>
        <begin position="56"/>
        <end position="79"/>
    </location>
</feature>
<dbReference type="AlphaFoldDB" id="A0A6C0AP35"/>
<name>A0A6C0AP35_9ZZZZ</name>
<proteinExistence type="predicted"/>
<evidence type="ECO:0000313" key="2">
    <source>
        <dbReference type="EMBL" id="QHS81121.1"/>
    </source>
</evidence>